<proteinExistence type="predicted"/>
<accession>A0A9P6E6I9</accession>
<comment type="caution">
    <text evidence="1">The sequence shown here is derived from an EMBL/GenBank/DDBJ whole genome shotgun (WGS) entry which is preliminary data.</text>
</comment>
<organism evidence="1 2">
    <name type="scientific">Crepidotus variabilis</name>
    <dbReference type="NCBI Taxonomy" id="179855"/>
    <lineage>
        <taxon>Eukaryota</taxon>
        <taxon>Fungi</taxon>
        <taxon>Dikarya</taxon>
        <taxon>Basidiomycota</taxon>
        <taxon>Agaricomycotina</taxon>
        <taxon>Agaricomycetes</taxon>
        <taxon>Agaricomycetidae</taxon>
        <taxon>Agaricales</taxon>
        <taxon>Agaricineae</taxon>
        <taxon>Crepidotaceae</taxon>
        <taxon>Crepidotus</taxon>
    </lineage>
</organism>
<evidence type="ECO:0000313" key="1">
    <source>
        <dbReference type="EMBL" id="KAF9523284.1"/>
    </source>
</evidence>
<dbReference type="AlphaFoldDB" id="A0A9P6E6I9"/>
<protein>
    <recommendedName>
        <fullName evidence="3">F-box domain-containing protein</fullName>
    </recommendedName>
</protein>
<keyword evidence="2" id="KW-1185">Reference proteome</keyword>
<dbReference type="EMBL" id="MU157921">
    <property type="protein sequence ID" value="KAF9523284.1"/>
    <property type="molecule type" value="Genomic_DNA"/>
</dbReference>
<reference evidence="1" key="1">
    <citation type="submission" date="2020-11" db="EMBL/GenBank/DDBJ databases">
        <authorList>
            <consortium name="DOE Joint Genome Institute"/>
            <person name="Ahrendt S."/>
            <person name="Riley R."/>
            <person name="Andreopoulos W."/>
            <person name="Labutti K."/>
            <person name="Pangilinan J."/>
            <person name="Ruiz-Duenas F.J."/>
            <person name="Barrasa J.M."/>
            <person name="Sanchez-Garcia M."/>
            <person name="Camarero S."/>
            <person name="Miyauchi S."/>
            <person name="Serrano A."/>
            <person name="Linde D."/>
            <person name="Babiker R."/>
            <person name="Drula E."/>
            <person name="Ayuso-Fernandez I."/>
            <person name="Pacheco R."/>
            <person name="Padilla G."/>
            <person name="Ferreira P."/>
            <person name="Barriuso J."/>
            <person name="Kellner H."/>
            <person name="Castanera R."/>
            <person name="Alfaro M."/>
            <person name="Ramirez L."/>
            <person name="Pisabarro A.G."/>
            <person name="Kuo A."/>
            <person name="Tritt A."/>
            <person name="Lipzen A."/>
            <person name="He G."/>
            <person name="Yan M."/>
            <person name="Ng V."/>
            <person name="Cullen D."/>
            <person name="Martin F."/>
            <person name="Rosso M.-N."/>
            <person name="Henrissat B."/>
            <person name="Hibbett D."/>
            <person name="Martinez A.T."/>
            <person name="Grigoriev I.V."/>
        </authorList>
    </citation>
    <scope>NUCLEOTIDE SEQUENCE</scope>
    <source>
        <strain evidence="1">CBS 506.95</strain>
    </source>
</reference>
<dbReference type="Proteomes" id="UP000807306">
    <property type="component" value="Unassembled WGS sequence"/>
</dbReference>
<evidence type="ECO:0000313" key="2">
    <source>
        <dbReference type="Proteomes" id="UP000807306"/>
    </source>
</evidence>
<name>A0A9P6E6I9_9AGAR</name>
<evidence type="ECO:0008006" key="3">
    <source>
        <dbReference type="Google" id="ProtNLM"/>
    </source>
</evidence>
<gene>
    <name evidence="1" type="ORF">CPB83DRAFT_910797</name>
</gene>
<sequence>MSSIPQLPQEVTDLAMDFIRADSEQSLISCSLVSRSFSSRSRRLLFSTLTITNHPDLSRTAEKLGTLRQLLQNENFIQLVETVKLVACTKLPEWLLANDYVLRYILGSFNAKPPFYLKKLSLIGGDSRHFEFGVGFGKLTQKAIYSLLGRIEDASFEGHMFKIPTTLLENLPYLKSLVLETSVLVVDHDIGLQQNSLPSQIDRLVISDVLADGLCDLYQIYLQKLTSLIHNSGTTFRKLSDLAHSGNLILFVHAENDELPLLHGFKVDLAPFTRLETLRFLFSGQQGGEHSMIPNYLHSTLPFLGGSSHTTYMKKIEFLLHFQPQRSSTIRVMWHEGRALANFWKLGPVDPSLLRSSNLLKQHPMLQSIFVGVDLFDRKFKDVAARSRSELKWHNTLLNLILGEDSGEGTSSAARLDSGLVDVSVEVNCVQRSTWWDSVLTI</sequence>